<dbReference type="STRING" id="45658.VSVS12_04333"/>
<sequence length="209" mass="23678">MKKRLLPIPLILLIPIVLLVVVIVAGVYRFSLDDEEILAKFPSQVQDQAKSHDGVMQQVFHLSTPNPWTISVPESHAFALIDQIDEKQQWALGRYDSGAERGQLSVSLDWLTVLDKQQYLSIMTVSNQGSGIFYYLASFKYDQQRQRLVLVDETLLGDRIQVDKLNVDSSAVQVSYRQHGATQSYAEQPSDVLIANYKLNDKLQFKALP</sequence>
<dbReference type="Proteomes" id="UP000092528">
    <property type="component" value="Chromosome 2"/>
</dbReference>
<keyword evidence="1" id="KW-1133">Transmembrane helix</keyword>
<name>A0A1C7FGZ3_9VIBR</name>
<dbReference type="AlphaFoldDB" id="A0A1C7FGZ3"/>
<dbReference type="GeneID" id="96874417"/>
<dbReference type="PATRIC" id="fig|45658.7.peg.4194"/>
<keyword evidence="1" id="KW-0812">Transmembrane</keyword>
<proteinExistence type="predicted"/>
<reference evidence="2 3" key="1">
    <citation type="submission" date="2016-07" db="EMBL/GenBank/DDBJ databases">
        <title>Genome sequencing of Vibrio scophthalmi strain VS-05, an isolated from Paralichthys olivaceus.</title>
        <authorList>
            <person name="Han H.-J."/>
        </authorList>
    </citation>
    <scope>NUCLEOTIDE SEQUENCE [LARGE SCALE GENOMIC DNA]</scope>
    <source>
        <strain evidence="2 3">VS-05</strain>
    </source>
</reference>
<evidence type="ECO:0000313" key="3">
    <source>
        <dbReference type="Proteomes" id="UP000092528"/>
    </source>
</evidence>
<protein>
    <submittedName>
        <fullName evidence="2">Uncharacterized protein</fullName>
    </submittedName>
</protein>
<feature type="transmembrane region" description="Helical" evidence="1">
    <location>
        <begin position="7"/>
        <end position="28"/>
    </location>
</feature>
<dbReference type="RefSeq" id="WP_065546750.1">
    <property type="nucleotide sequence ID" value="NZ_CP016415.1"/>
</dbReference>
<evidence type="ECO:0000256" key="1">
    <source>
        <dbReference type="SAM" id="Phobius"/>
    </source>
</evidence>
<evidence type="ECO:0000313" key="2">
    <source>
        <dbReference type="EMBL" id="ANU39250.1"/>
    </source>
</evidence>
<dbReference type="EMBL" id="CP016415">
    <property type="protein sequence ID" value="ANU39250.1"/>
    <property type="molecule type" value="Genomic_DNA"/>
</dbReference>
<gene>
    <name evidence="2" type="ORF">VSVS05_04214</name>
</gene>
<keyword evidence="3" id="KW-1185">Reference proteome</keyword>
<accession>A0A1C7FGZ3</accession>
<organism evidence="2 3">
    <name type="scientific">Vibrio scophthalmi</name>
    <dbReference type="NCBI Taxonomy" id="45658"/>
    <lineage>
        <taxon>Bacteria</taxon>
        <taxon>Pseudomonadati</taxon>
        <taxon>Pseudomonadota</taxon>
        <taxon>Gammaproteobacteria</taxon>
        <taxon>Vibrionales</taxon>
        <taxon>Vibrionaceae</taxon>
        <taxon>Vibrio</taxon>
    </lineage>
</organism>
<keyword evidence="1" id="KW-0472">Membrane</keyword>